<sequence length="173" mass="19552">VDADGFSVIEVSGMLKELGYKNPNIKILYKKPTSNLDKGLEPLSKYIDVLELLSYVNKFKLIELFIEHPVDKCVIDKSVIDLVQEDNSVIDGLESSNACLETNECEALENDNAGLGTNEDYLERLVTHEEIKEAVWDCGSSKAPGPDGFSFAFVKKYWDIIRKDLHDFIHSFF</sequence>
<reference evidence="2" key="1">
    <citation type="journal article" date="2019" name="Sci. Rep.">
        <title>Draft genome of Tanacetum cinerariifolium, the natural source of mosquito coil.</title>
        <authorList>
            <person name="Yamashiro T."/>
            <person name="Shiraishi A."/>
            <person name="Satake H."/>
            <person name="Nakayama K."/>
        </authorList>
    </citation>
    <scope>NUCLEOTIDE SEQUENCE</scope>
</reference>
<feature type="domain" description="PB1-like" evidence="1">
    <location>
        <begin position="1"/>
        <end position="68"/>
    </location>
</feature>
<name>A0A699TK73_TANCI</name>
<evidence type="ECO:0000259" key="1">
    <source>
        <dbReference type="Pfam" id="PF26130"/>
    </source>
</evidence>
<feature type="non-terminal residue" evidence="2">
    <location>
        <position position="1"/>
    </location>
</feature>
<comment type="caution">
    <text evidence="2">The sequence shown here is derived from an EMBL/GenBank/DDBJ whole genome shotgun (WGS) entry which is preliminary data.</text>
</comment>
<protein>
    <submittedName>
        <fullName evidence="2">Transposase, MuDR</fullName>
    </submittedName>
</protein>
<dbReference type="EMBL" id="BKCJ011246174">
    <property type="protein sequence ID" value="GFD09538.1"/>
    <property type="molecule type" value="Genomic_DNA"/>
</dbReference>
<dbReference type="Pfam" id="PF26130">
    <property type="entry name" value="PB1-like"/>
    <property type="match status" value="1"/>
</dbReference>
<dbReference type="InterPro" id="IPR058594">
    <property type="entry name" value="PB1-like_dom_pln"/>
</dbReference>
<organism evidence="2">
    <name type="scientific">Tanacetum cinerariifolium</name>
    <name type="common">Dalmatian daisy</name>
    <name type="synonym">Chrysanthemum cinerariifolium</name>
    <dbReference type="NCBI Taxonomy" id="118510"/>
    <lineage>
        <taxon>Eukaryota</taxon>
        <taxon>Viridiplantae</taxon>
        <taxon>Streptophyta</taxon>
        <taxon>Embryophyta</taxon>
        <taxon>Tracheophyta</taxon>
        <taxon>Spermatophyta</taxon>
        <taxon>Magnoliopsida</taxon>
        <taxon>eudicotyledons</taxon>
        <taxon>Gunneridae</taxon>
        <taxon>Pentapetalae</taxon>
        <taxon>asterids</taxon>
        <taxon>campanulids</taxon>
        <taxon>Asterales</taxon>
        <taxon>Asteraceae</taxon>
        <taxon>Asteroideae</taxon>
        <taxon>Anthemideae</taxon>
        <taxon>Anthemidinae</taxon>
        <taxon>Tanacetum</taxon>
    </lineage>
</organism>
<gene>
    <name evidence="2" type="ORF">Tci_881507</name>
</gene>
<proteinExistence type="predicted"/>
<feature type="non-terminal residue" evidence="2">
    <location>
        <position position="173"/>
    </location>
</feature>
<accession>A0A699TK73</accession>
<evidence type="ECO:0000313" key="2">
    <source>
        <dbReference type="EMBL" id="GFD09538.1"/>
    </source>
</evidence>
<dbReference type="AlphaFoldDB" id="A0A699TK73"/>